<dbReference type="GeneID" id="96900342"/>
<dbReference type="OMA" id="EHVWKVR"/>
<dbReference type="Gene3D" id="3.40.50.300">
    <property type="entry name" value="P-loop containing nucleotide triphosphate hydrolases"/>
    <property type="match status" value="1"/>
</dbReference>
<accession>G0V5W5</accession>
<dbReference type="PANTHER" id="PTHR12755">
    <property type="entry name" value="CLEAVAGE/POLYADENYLATION FACTOR IA SUBUNIT CLP1P"/>
    <property type="match status" value="1"/>
</dbReference>
<gene>
    <name evidence="9" type="primary">NCAS0A02950</name>
    <name evidence="9" type="ordered locus">NCAS_0A02950</name>
</gene>
<dbReference type="InterPro" id="IPR032319">
    <property type="entry name" value="CLP1_P"/>
</dbReference>
<dbReference type="FunCoup" id="G0V5W5">
    <property type="interactions" value="168"/>
</dbReference>
<organism evidence="9 10">
    <name type="scientific">Naumovozyma castellii</name>
    <name type="common">Yeast</name>
    <name type="synonym">Saccharomyces castellii</name>
    <dbReference type="NCBI Taxonomy" id="27288"/>
    <lineage>
        <taxon>Eukaryota</taxon>
        <taxon>Fungi</taxon>
        <taxon>Dikarya</taxon>
        <taxon>Ascomycota</taxon>
        <taxon>Saccharomycotina</taxon>
        <taxon>Saccharomycetes</taxon>
        <taxon>Saccharomycetales</taxon>
        <taxon>Saccharomycetaceae</taxon>
        <taxon>Naumovozyma</taxon>
    </lineage>
</organism>
<reference evidence="9 10" key="1">
    <citation type="journal article" date="2011" name="Proc. Natl. Acad. Sci. U.S.A.">
        <title>Evolutionary erosion of yeast sex chromosomes by mating-type switching accidents.</title>
        <authorList>
            <person name="Gordon J.L."/>
            <person name="Armisen D."/>
            <person name="Proux-Wera E."/>
            <person name="Oheigeartaigh S.S."/>
            <person name="Byrne K.P."/>
            <person name="Wolfe K.H."/>
        </authorList>
    </citation>
    <scope>NUCLEOTIDE SEQUENCE [LARGE SCALE GENOMIC DNA]</scope>
    <source>
        <strain evidence="10">ATCC 76901 / BCRC 22586 / CBS 4309 / NBRC 1992 / NRRL Y-12630</strain>
    </source>
</reference>
<dbReference type="InterPro" id="IPR027417">
    <property type="entry name" value="P-loop_NTPase"/>
</dbReference>
<evidence type="ECO:0000313" key="9">
    <source>
        <dbReference type="EMBL" id="CCC66853.1"/>
    </source>
</evidence>
<dbReference type="GO" id="GO:0006363">
    <property type="term" value="P:termination of RNA polymerase I transcription"/>
    <property type="evidence" value="ECO:0007669"/>
    <property type="project" value="EnsemblFungi"/>
</dbReference>
<dbReference type="Pfam" id="PF16575">
    <property type="entry name" value="CLP1_P"/>
    <property type="match status" value="1"/>
</dbReference>
<protein>
    <recommendedName>
        <fullName evidence="3">Polynucleotide 5'-hydroxyl-kinase GRC3</fullName>
    </recommendedName>
    <alternativeName>
        <fullName evidence="2">Polynucleotide 5'-hydroxyl-kinase grc3</fullName>
    </alternativeName>
</protein>
<dbReference type="STRING" id="1064592.G0V5W5"/>
<keyword evidence="6" id="KW-0418">Kinase</keyword>
<dbReference type="RefSeq" id="XP_003673244.1">
    <property type="nucleotide sequence ID" value="XM_003673196.1"/>
</dbReference>
<keyword evidence="4" id="KW-0808">Transferase</keyword>
<evidence type="ECO:0000313" key="10">
    <source>
        <dbReference type="Proteomes" id="UP000001640"/>
    </source>
</evidence>
<dbReference type="KEGG" id="ncs:NCAS_0A02950"/>
<dbReference type="GO" id="GO:0090730">
    <property type="term" value="C:Las1 complex"/>
    <property type="evidence" value="ECO:0007669"/>
    <property type="project" value="EnsemblFungi"/>
</dbReference>
<keyword evidence="7" id="KW-0067">ATP-binding</keyword>
<name>G0V5W5_NAUCA</name>
<dbReference type="InParanoid" id="G0V5W5"/>
<feature type="domain" description="Clp1 P-loop" evidence="8">
    <location>
        <begin position="226"/>
        <end position="377"/>
    </location>
</feature>
<dbReference type="AlphaFoldDB" id="G0V5W5"/>
<evidence type="ECO:0000256" key="3">
    <source>
        <dbReference type="ARBA" id="ARBA00019824"/>
    </source>
</evidence>
<reference key="2">
    <citation type="submission" date="2011-08" db="EMBL/GenBank/DDBJ databases">
        <title>Genome sequence of Naumovozyma castellii.</title>
        <authorList>
            <person name="Gordon J.L."/>
            <person name="Armisen D."/>
            <person name="Proux-Wera E."/>
            <person name="OhEigeartaigh S.S."/>
            <person name="Byrne K.P."/>
            <person name="Wolfe K.H."/>
        </authorList>
    </citation>
    <scope>NUCLEOTIDE SEQUENCE</scope>
    <source>
        <strain>Type strain:CBS 4309</strain>
    </source>
</reference>
<evidence type="ECO:0000256" key="4">
    <source>
        <dbReference type="ARBA" id="ARBA00022679"/>
    </source>
</evidence>
<evidence type="ECO:0000256" key="1">
    <source>
        <dbReference type="ARBA" id="ARBA00011003"/>
    </source>
</evidence>
<keyword evidence="5" id="KW-0547">Nucleotide-binding</keyword>
<dbReference type="GO" id="GO:0000448">
    <property type="term" value="P:cleavage in ITS2 between 5.8S rRNA and LSU-rRNA of tricistronic rRNA transcript (SSU-rRNA, 5.8S rRNA, LSU-rRNA)"/>
    <property type="evidence" value="ECO:0007669"/>
    <property type="project" value="EnsemblFungi"/>
</dbReference>
<dbReference type="GO" id="GO:0051731">
    <property type="term" value="F:polynucleotide 5'-hydroxyl-kinase activity"/>
    <property type="evidence" value="ECO:0007669"/>
    <property type="project" value="EnsemblFungi"/>
</dbReference>
<keyword evidence="10" id="KW-1185">Reference proteome</keyword>
<dbReference type="GO" id="GO:0030874">
    <property type="term" value="C:nucleolar chromatin"/>
    <property type="evidence" value="ECO:0007669"/>
    <property type="project" value="EnsemblFungi"/>
</dbReference>
<dbReference type="EMBL" id="HE576752">
    <property type="protein sequence ID" value="CCC66853.1"/>
    <property type="molecule type" value="Genomic_DNA"/>
</dbReference>
<evidence type="ECO:0000256" key="6">
    <source>
        <dbReference type="ARBA" id="ARBA00022777"/>
    </source>
</evidence>
<evidence type="ECO:0000256" key="5">
    <source>
        <dbReference type="ARBA" id="ARBA00022741"/>
    </source>
</evidence>
<dbReference type="PANTHER" id="PTHR12755:SF3">
    <property type="entry name" value="POLYNUCLEOTIDE 5'-HYDROXYL-KINASE NOL9"/>
    <property type="match status" value="1"/>
</dbReference>
<dbReference type="Proteomes" id="UP000001640">
    <property type="component" value="Chromosome 1"/>
</dbReference>
<evidence type="ECO:0000256" key="7">
    <source>
        <dbReference type="ARBA" id="ARBA00022840"/>
    </source>
</evidence>
<dbReference type="GO" id="GO:0005524">
    <property type="term" value="F:ATP binding"/>
    <property type="evidence" value="ECO:0007669"/>
    <property type="project" value="UniProtKB-KW"/>
</dbReference>
<dbReference type="InterPro" id="IPR045116">
    <property type="entry name" value="Clp1/Grc3"/>
</dbReference>
<sequence length="613" mass="70603">MTPSISSSKEPTSTILQEEYDSGAEADGLANQRDLEIFHPLLNHNIFRIVESNQTALLIGLKEKENVYLSGIFQLQIVKGGIKYNNVHYNASKQIITFWHPLSNSISGIQSSHYAGWEEEIFIDNSYKTLITEELNDYPCILRIRNAPVEGLLDCFKLYKDVRFLWKIRDCQAKNITSRDQTFDILTEYVDDFSPLEISTQWSAAIENLNMIHRNESLDVRIMVIGGKNSGKSTFLKLLLENFLHGGSSMEMTQQELLYLDLDPGQPEYSHPECISLTEINSSEKVLGQDLNQAFKKIIKQLYVGMPSPQDEPTLYLEKVDKIIEAFENESFVGTSLLNLPGWIKGFGLNILNHIIKQYKPTNIIILESNNTKQYTDSLQIPDYFETALHNKYKPSISTLKANSNSNKDSTLQKQSKFQPSQIRIFKMLALFHKTQQDIYNLKYDFHPLVTKAPVQISYGNSPGICGIQMLNEFKNIHPDDLQSALEGTIFGLHRVTNDITRHSSLKGTFPLLQEKIPNMEYVTLMLLHSIDAQNCIMNVYIPEYMITELKAAEHVEWVITRGKSETPLCEFYPPNKLFWEIEPPFISTQRRKKYEHIWKVRRNVKRRGHHLK</sequence>
<dbReference type="OrthoDB" id="4054781at2759"/>
<dbReference type="HOGENOM" id="CLU_010345_1_1_1"/>
<evidence type="ECO:0000259" key="8">
    <source>
        <dbReference type="Pfam" id="PF16575"/>
    </source>
</evidence>
<evidence type="ECO:0000256" key="2">
    <source>
        <dbReference type="ARBA" id="ARBA00018706"/>
    </source>
</evidence>
<comment type="similarity">
    <text evidence="1">Belongs to the Clp1 family. NOL9/GRC3 subfamily.</text>
</comment>
<dbReference type="eggNOG" id="KOG2750">
    <property type="taxonomic scope" value="Eukaryota"/>
</dbReference>
<proteinExistence type="inferred from homology"/>